<feature type="compositionally biased region" description="Polar residues" evidence="1">
    <location>
        <begin position="97"/>
        <end position="113"/>
    </location>
</feature>
<evidence type="ECO:0000313" key="2">
    <source>
        <dbReference type="EMBL" id="KAF2752694.1"/>
    </source>
</evidence>
<dbReference type="EMBL" id="ML996599">
    <property type="protein sequence ID" value="KAF2752694.1"/>
    <property type="molecule type" value="Genomic_DNA"/>
</dbReference>
<organism evidence="2 3">
    <name type="scientific">Pseudovirgaria hyperparasitica</name>
    <dbReference type="NCBI Taxonomy" id="470096"/>
    <lineage>
        <taxon>Eukaryota</taxon>
        <taxon>Fungi</taxon>
        <taxon>Dikarya</taxon>
        <taxon>Ascomycota</taxon>
        <taxon>Pezizomycotina</taxon>
        <taxon>Dothideomycetes</taxon>
        <taxon>Dothideomycetes incertae sedis</taxon>
        <taxon>Acrospermales</taxon>
        <taxon>Acrospermaceae</taxon>
        <taxon>Pseudovirgaria</taxon>
    </lineage>
</organism>
<feature type="region of interest" description="Disordered" evidence="1">
    <location>
        <begin position="97"/>
        <end position="187"/>
    </location>
</feature>
<evidence type="ECO:0000313" key="3">
    <source>
        <dbReference type="Proteomes" id="UP000799437"/>
    </source>
</evidence>
<keyword evidence="3" id="KW-1185">Reference proteome</keyword>
<gene>
    <name evidence="2" type="ORF">EJ05DRAFT_505811</name>
</gene>
<feature type="region of interest" description="Disordered" evidence="1">
    <location>
        <begin position="406"/>
        <end position="466"/>
    </location>
</feature>
<evidence type="ECO:0000256" key="1">
    <source>
        <dbReference type="SAM" id="MobiDB-lite"/>
    </source>
</evidence>
<feature type="compositionally biased region" description="Basic and acidic residues" evidence="1">
    <location>
        <begin position="137"/>
        <end position="149"/>
    </location>
</feature>
<feature type="compositionally biased region" description="Polar residues" evidence="1">
    <location>
        <begin position="430"/>
        <end position="442"/>
    </location>
</feature>
<accession>A0A6A6VSG2</accession>
<reference evidence="2" key="1">
    <citation type="journal article" date="2020" name="Stud. Mycol.">
        <title>101 Dothideomycetes genomes: a test case for predicting lifestyles and emergence of pathogens.</title>
        <authorList>
            <person name="Haridas S."/>
            <person name="Albert R."/>
            <person name="Binder M."/>
            <person name="Bloem J."/>
            <person name="Labutti K."/>
            <person name="Salamov A."/>
            <person name="Andreopoulos B."/>
            <person name="Baker S."/>
            <person name="Barry K."/>
            <person name="Bills G."/>
            <person name="Bluhm B."/>
            <person name="Cannon C."/>
            <person name="Castanera R."/>
            <person name="Culley D."/>
            <person name="Daum C."/>
            <person name="Ezra D."/>
            <person name="Gonzalez J."/>
            <person name="Henrissat B."/>
            <person name="Kuo A."/>
            <person name="Liang C."/>
            <person name="Lipzen A."/>
            <person name="Lutzoni F."/>
            <person name="Magnuson J."/>
            <person name="Mondo S."/>
            <person name="Nolan M."/>
            <person name="Ohm R."/>
            <person name="Pangilinan J."/>
            <person name="Park H.-J."/>
            <person name="Ramirez L."/>
            <person name="Alfaro M."/>
            <person name="Sun H."/>
            <person name="Tritt A."/>
            <person name="Yoshinaga Y."/>
            <person name="Zwiers L.-H."/>
            <person name="Turgeon B."/>
            <person name="Goodwin S."/>
            <person name="Spatafora J."/>
            <person name="Crous P."/>
            <person name="Grigoriev I."/>
        </authorList>
    </citation>
    <scope>NUCLEOTIDE SEQUENCE</scope>
    <source>
        <strain evidence="2">CBS 121739</strain>
    </source>
</reference>
<protein>
    <submittedName>
        <fullName evidence="2">Uncharacterized protein</fullName>
    </submittedName>
</protein>
<feature type="compositionally biased region" description="Low complexity" evidence="1">
    <location>
        <begin position="418"/>
        <end position="429"/>
    </location>
</feature>
<dbReference type="RefSeq" id="XP_033595145.1">
    <property type="nucleotide sequence ID" value="XM_033747737.1"/>
</dbReference>
<proteinExistence type="predicted"/>
<dbReference type="AlphaFoldDB" id="A0A6A6VSG2"/>
<name>A0A6A6VSG2_9PEZI</name>
<feature type="compositionally biased region" description="Polar residues" evidence="1">
    <location>
        <begin position="159"/>
        <end position="187"/>
    </location>
</feature>
<dbReference type="Proteomes" id="UP000799437">
    <property type="component" value="Unassembled WGS sequence"/>
</dbReference>
<sequence length="607" mass="67443">MAISSPITSSNFEHSAIILALRLVAKCFNTIQSSVGDAFLKAAHEIEPSRGEEEMLNAFRKLSLTIRTPRGPAVSLDKRSKTCRSLAGNNKSTARVSRSSGLISSITAPTNHGPTKEATVGRRSHGNIPVTIIPPIDHSRTGEAVDHSPTDGAPVGRQMGQTQSYDSDPLRNASNAQLEKQSDISSGSITGETAVSRLEALIKDHKPVKTSLTKGAIDRLVKIVRKMSIQNLPETTMPHMRPPESVKELWEQYKQFDRQCMERRRVFQMALTYCWVREIERRPTRTDNEKILEEIALNVGIPKEDTKEMYGLYACGVTLLSLQPRVWIMTAGMKLDSYFTRLSAEATTVLHKYIDTYWGNSVELDRTVVERVREIVPIIPEFDSCASTYYKQALARSPLPLTIKERHGHSTMSPTTISSRQSSARPYSSNLSASTFSGADSNSVDHYDHKNAGSRKRWISEGQDQQKRKRLLANQDTPIILEHTTTSPQSSNGLIPEVIANDPTILATTPSQISPEVLDRNQAQQATNLGLTTDSDMREDVIIQNNSLVLRDNYNHFPSLDGFGQSFTAMTQDVSFVFPPDRFDQLDGFGQNFTANIDGFGYPMPVS</sequence>
<dbReference type="GeneID" id="54488791"/>